<comment type="caution">
    <text evidence="3">The sequence shown here is derived from an EMBL/GenBank/DDBJ whole genome shotgun (WGS) entry which is preliminary data.</text>
</comment>
<protein>
    <submittedName>
        <fullName evidence="3">GreA/GreB family elongation factor</fullName>
    </submittedName>
</protein>
<keyword evidence="1" id="KW-0175">Coiled coil</keyword>
<dbReference type="AlphaFoldDB" id="A0A955I699"/>
<dbReference type="Pfam" id="PF01272">
    <property type="entry name" value="GreA_GreB"/>
    <property type="match status" value="1"/>
</dbReference>
<proteinExistence type="predicted"/>
<name>A0A955I699_9BACT</name>
<organism evidence="3 4">
    <name type="scientific">Candidatus Dojkabacteria bacterium</name>
    <dbReference type="NCBI Taxonomy" id="2099670"/>
    <lineage>
        <taxon>Bacteria</taxon>
        <taxon>Candidatus Dojkabacteria</taxon>
    </lineage>
</organism>
<dbReference type="EMBL" id="JAGQLL010000002">
    <property type="protein sequence ID" value="MCA9379575.1"/>
    <property type="molecule type" value="Genomic_DNA"/>
</dbReference>
<keyword evidence="3" id="KW-0648">Protein biosynthesis</keyword>
<dbReference type="Gene3D" id="3.10.50.30">
    <property type="entry name" value="Transcription elongation factor, GreA/GreB, C-terminal domain"/>
    <property type="match status" value="1"/>
</dbReference>
<evidence type="ECO:0000259" key="2">
    <source>
        <dbReference type="Pfam" id="PF01272"/>
    </source>
</evidence>
<dbReference type="GO" id="GO:0003677">
    <property type="term" value="F:DNA binding"/>
    <property type="evidence" value="ECO:0007669"/>
    <property type="project" value="InterPro"/>
</dbReference>
<dbReference type="InterPro" id="IPR001437">
    <property type="entry name" value="Tscrpt_elong_fac_GreA/B_C"/>
</dbReference>
<feature type="coiled-coil region" evidence="1">
    <location>
        <begin position="7"/>
        <end position="34"/>
    </location>
</feature>
<dbReference type="InterPro" id="IPR036953">
    <property type="entry name" value="GreA/GreB_C_sf"/>
</dbReference>
<evidence type="ECO:0000256" key="1">
    <source>
        <dbReference type="SAM" id="Coils"/>
    </source>
</evidence>
<dbReference type="PANTHER" id="PTHR30437">
    <property type="entry name" value="TRANSCRIPTION ELONGATION FACTOR GREA"/>
    <property type="match status" value="1"/>
</dbReference>
<dbReference type="InterPro" id="IPR023459">
    <property type="entry name" value="Tscrpt_elong_fac_GreA/B_fam"/>
</dbReference>
<dbReference type="PIRSF" id="PIRSF006092">
    <property type="entry name" value="GreA_GreB"/>
    <property type="match status" value="1"/>
</dbReference>
<reference evidence="3" key="1">
    <citation type="submission" date="2020-04" db="EMBL/GenBank/DDBJ databases">
        <authorList>
            <person name="Zhang T."/>
        </authorList>
    </citation>
    <scope>NUCLEOTIDE SEQUENCE</scope>
    <source>
        <strain evidence="3">HKST-UBA15</strain>
    </source>
</reference>
<dbReference type="GO" id="GO:0003746">
    <property type="term" value="F:translation elongation factor activity"/>
    <property type="evidence" value="ECO:0007669"/>
    <property type="project" value="UniProtKB-KW"/>
</dbReference>
<dbReference type="SUPFAM" id="SSF54534">
    <property type="entry name" value="FKBP-like"/>
    <property type="match status" value="1"/>
</dbReference>
<dbReference type="GO" id="GO:0032784">
    <property type="term" value="P:regulation of DNA-templated transcription elongation"/>
    <property type="evidence" value="ECO:0007669"/>
    <property type="project" value="InterPro"/>
</dbReference>
<keyword evidence="3" id="KW-0251">Elongation factor</keyword>
<dbReference type="Proteomes" id="UP000745577">
    <property type="component" value="Unassembled WGS sequence"/>
</dbReference>
<evidence type="ECO:0000313" key="4">
    <source>
        <dbReference type="Proteomes" id="UP000745577"/>
    </source>
</evidence>
<dbReference type="GO" id="GO:0006354">
    <property type="term" value="P:DNA-templated transcription elongation"/>
    <property type="evidence" value="ECO:0007669"/>
    <property type="project" value="TreeGrafter"/>
</dbReference>
<gene>
    <name evidence="3" type="ORF">KC675_00160</name>
</gene>
<reference evidence="3" key="2">
    <citation type="journal article" date="2021" name="Microbiome">
        <title>Successional dynamics and alternative stable states in a saline activated sludge microbial community over 9 years.</title>
        <authorList>
            <person name="Wang Y."/>
            <person name="Ye J."/>
            <person name="Ju F."/>
            <person name="Liu L."/>
            <person name="Boyd J.A."/>
            <person name="Deng Y."/>
            <person name="Parks D.H."/>
            <person name="Jiang X."/>
            <person name="Yin X."/>
            <person name="Woodcroft B.J."/>
            <person name="Tyson G.W."/>
            <person name="Hugenholtz P."/>
            <person name="Polz M.F."/>
            <person name="Zhang T."/>
        </authorList>
    </citation>
    <scope>NUCLEOTIDE SEQUENCE</scope>
    <source>
        <strain evidence="3">HKST-UBA15</strain>
    </source>
</reference>
<feature type="domain" description="Transcription elongation factor GreA/GreB C-terminal" evidence="2">
    <location>
        <begin position="82"/>
        <end position="139"/>
    </location>
</feature>
<sequence>MKKAKSREEILAKIQDLKKQIDSIGTQIERDRKENDADDSAVLHELLDKKDYLEQSIDTLLDSLKNTELPKTFGQQYKVSINGSTREFKVVHPTQVDTQNGYISTESPIALALDGNRAGDYVELDTPAGKQVIEILEVSAV</sequence>
<dbReference type="PANTHER" id="PTHR30437:SF4">
    <property type="entry name" value="TRANSCRIPTION ELONGATION FACTOR GREA"/>
    <property type="match status" value="1"/>
</dbReference>
<accession>A0A955I699</accession>
<dbReference type="GO" id="GO:0070063">
    <property type="term" value="F:RNA polymerase binding"/>
    <property type="evidence" value="ECO:0007669"/>
    <property type="project" value="InterPro"/>
</dbReference>
<evidence type="ECO:0000313" key="3">
    <source>
        <dbReference type="EMBL" id="MCA9379575.1"/>
    </source>
</evidence>